<dbReference type="SUPFAM" id="SSF47413">
    <property type="entry name" value="lambda repressor-like DNA-binding domains"/>
    <property type="match status" value="1"/>
</dbReference>
<organism evidence="2 3">
    <name type="scientific">Candidatus Schekmanbacteria bacterium RBG_16_38_10</name>
    <dbReference type="NCBI Taxonomy" id="1817879"/>
    <lineage>
        <taxon>Bacteria</taxon>
        <taxon>Candidatus Schekmaniibacteriota</taxon>
    </lineage>
</organism>
<dbReference type="CDD" id="cd00093">
    <property type="entry name" value="HTH_XRE"/>
    <property type="match status" value="1"/>
</dbReference>
<gene>
    <name evidence="2" type="ORF">A2W05_03900</name>
</gene>
<accession>A0A1F7S3A8</accession>
<feature type="domain" description="HTH cro/C1-type" evidence="1">
    <location>
        <begin position="35"/>
        <end position="91"/>
    </location>
</feature>
<dbReference type="Pfam" id="PF01381">
    <property type="entry name" value="HTH_3"/>
    <property type="match status" value="1"/>
</dbReference>
<comment type="caution">
    <text evidence="2">The sequence shown here is derived from an EMBL/GenBank/DDBJ whole genome shotgun (WGS) entry which is preliminary data.</text>
</comment>
<dbReference type="AlphaFoldDB" id="A0A1F7S3A8"/>
<dbReference type="SMART" id="SM00530">
    <property type="entry name" value="HTH_XRE"/>
    <property type="match status" value="1"/>
</dbReference>
<dbReference type="PROSITE" id="PS50943">
    <property type="entry name" value="HTH_CROC1"/>
    <property type="match status" value="1"/>
</dbReference>
<dbReference type="Gene3D" id="1.10.260.40">
    <property type="entry name" value="lambda repressor-like DNA-binding domains"/>
    <property type="match status" value="1"/>
</dbReference>
<name>A0A1F7S3A8_9BACT</name>
<dbReference type="InterPro" id="IPR001387">
    <property type="entry name" value="Cro/C1-type_HTH"/>
</dbReference>
<evidence type="ECO:0000313" key="2">
    <source>
        <dbReference type="EMBL" id="OGL47768.1"/>
    </source>
</evidence>
<evidence type="ECO:0000313" key="3">
    <source>
        <dbReference type="Proteomes" id="UP000178797"/>
    </source>
</evidence>
<dbReference type="GO" id="GO:0003677">
    <property type="term" value="F:DNA binding"/>
    <property type="evidence" value="ECO:0007669"/>
    <property type="project" value="InterPro"/>
</dbReference>
<dbReference type="EMBL" id="MGDE01000015">
    <property type="protein sequence ID" value="OGL47768.1"/>
    <property type="molecule type" value="Genomic_DNA"/>
</dbReference>
<dbReference type="Proteomes" id="UP000178797">
    <property type="component" value="Unassembled WGS sequence"/>
</dbReference>
<reference evidence="2 3" key="1">
    <citation type="journal article" date="2016" name="Nat. Commun.">
        <title>Thousands of microbial genomes shed light on interconnected biogeochemical processes in an aquifer system.</title>
        <authorList>
            <person name="Anantharaman K."/>
            <person name="Brown C.T."/>
            <person name="Hug L.A."/>
            <person name="Sharon I."/>
            <person name="Castelle C.J."/>
            <person name="Probst A.J."/>
            <person name="Thomas B.C."/>
            <person name="Singh A."/>
            <person name="Wilkins M.J."/>
            <person name="Karaoz U."/>
            <person name="Brodie E.L."/>
            <person name="Williams K.H."/>
            <person name="Hubbard S.S."/>
            <person name="Banfield J.F."/>
        </authorList>
    </citation>
    <scope>NUCLEOTIDE SEQUENCE [LARGE SCALE GENOMIC DNA]</scope>
</reference>
<sequence length="94" mass="11123">MKSDLDKHIERHLKDKEFKIYFDRAEAKRKIAQEIALLRKAHHLTQAQLAKEVGTKQQVISRVESPNDKRVPSFEFLDRIAKAFNRRLVISLQR</sequence>
<dbReference type="InterPro" id="IPR010982">
    <property type="entry name" value="Lambda_DNA-bd_dom_sf"/>
</dbReference>
<protein>
    <recommendedName>
        <fullName evidence="1">HTH cro/C1-type domain-containing protein</fullName>
    </recommendedName>
</protein>
<proteinExistence type="predicted"/>
<evidence type="ECO:0000259" key="1">
    <source>
        <dbReference type="PROSITE" id="PS50943"/>
    </source>
</evidence>